<reference evidence="2" key="1">
    <citation type="journal article" date="2005" name="Nature">
        <title>Sequencing of Aspergillus nidulans and comparative analysis with A. fumigatus and A. oryzae.</title>
        <authorList>
            <person name="Galagan J.E."/>
            <person name="Calvo S.E."/>
            <person name="Cuomo C."/>
            <person name="Ma L.J."/>
            <person name="Wortman J.R."/>
            <person name="Batzoglou S."/>
            <person name="Lee S.I."/>
            <person name="Basturkmen M."/>
            <person name="Spevak C.C."/>
            <person name="Clutterbuck J."/>
            <person name="Kapitonov V."/>
            <person name="Jurka J."/>
            <person name="Scazzocchio C."/>
            <person name="Farman M."/>
            <person name="Butler J."/>
            <person name="Purcell S."/>
            <person name="Harris S."/>
            <person name="Braus G.H."/>
            <person name="Draht O."/>
            <person name="Busch S."/>
            <person name="D'Enfert C."/>
            <person name="Bouchier C."/>
            <person name="Goldman G.H."/>
            <person name="Bell-Pedersen D."/>
            <person name="Griffiths-Jones S."/>
            <person name="Doonan J.H."/>
            <person name="Yu J."/>
            <person name="Vienken K."/>
            <person name="Pain A."/>
            <person name="Freitag M."/>
            <person name="Selker E.U."/>
            <person name="Archer D.B."/>
            <person name="Penalva M.A."/>
            <person name="Oakley B.R."/>
            <person name="Momany M."/>
            <person name="Tanaka T."/>
            <person name="Kumagai T."/>
            <person name="Asai K."/>
            <person name="Machida M."/>
            <person name="Nierman W.C."/>
            <person name="Denning D.W."/>
            <person name="Caddick M."/>
            <person name="Hynes M."/>
            <person name="Paoletti M."/>
            <person name="Fischer R."/>
            <person name="Miller B."/>
            <person name="Dyer P."/>
            <person name="Sachs M.S."/>
            <person name="Osmani S.A."/>
            <person name="Birren B.W."/>
        </authorList>
    </citation>
    <scope>NUCLEOTIDE SEQUENCE [LARGE SCALE GENOMIC DNA]</scope>
    <source>
        <strain evidence="2">FGSC A4 / ATCC 38163 / CBS 112.46 / NRRL 194 / M139</strain>
    </source>
</reference>
<dbReference type="KEGG" id="ani:ANIA_01499"/>
<dbReference type="EMBL" id="BN001307">
    <property type="protein sequence ID" value="CBF84991.1"/>
    <property type="molecule type" value="Genomic_DNA"/>
</dbReference>
<name>Q5BD81_EMENI</name>
<dbReference type="HOGENOM" id="CLU_1402413_0_0_1"/>
<dbReference type="RefSeq" id="XP_659103.1">
    <property type="nucleotide sequence ID" value="XM_654011.1"/>
</dbReference>
<dbReference type="InParanoid" id="Q5BD81"/>
<dbReference type="Proteomes" id="UP000000560">
    <property type="component" value="Chromosome VII"/>
</dbReference>
<sequence length="194" mass="21923">MSRFLRQDIQRRLLRLLTLKPFRLLPPHGPQAANDEPQCKPSLNHYNNRPVLILALIIFIMGPRHFVRCLPDLLLYPPIRLTAPLAPSAFNLQCSTLDPQSRLLRRRSLERTSMLTCQRPPQSPTNIEGMLSPPSAIGGVRVTLEILEGFDIDEPPRIPCQNRFLKCEAIICLADDTRSRKKIVDGTFAKVVGA</sequence>
<gene>
    <name evidence="1" type="ORF">ANIA_01499</name>
</gene>
<protein>
    <submittedName>
        <fullName evidence="1">Uncharacterized protein</fullName>
    </submittedName>
</protein>
<proteinExistence type="predicted"/>
<accession>C8VMN0</accession>
<evidence type="ECO:0000313" key="2">
    <source>
        <dbReference type="Proteomes" id="UP000000560"/>
    </source>
</evidence>
<evidence type="ECO:0000313" key="1">
    <source>
        <dbReference type="EMBL" id="CBF84991.1"/>
    </source>
</evidence>
<dbReference type="VEuPathDB" id="FungiDB:AN1499"/>
<organism evidence="1 2">
    <name type="scientific">Emericella nidulans (strain FGSC A4 / ATCC 38163 / CBS 112.46 / NRRL 194 / M139)</name>
    <name type="common">Aspergillus nidulans</name>
    <dbReference type="NCBI Taxonomy" id="227321"/>
    <lineage>
        <taxon>Eukaryota</taxon>
        <taxon>Fungi</taxon>
        <taxon>Dikarya</taxon>
        <taxon>Ascomycota</taxon>
        <taxon>Pezizomycotina</taxon>
        <taxon>Eurotiomycetes</taxon>
        <taxon>Eurotiomycetidae</taxon>
        <taxon>Eurotiales</taxon>
        <taxon>Aspergillaceae</taxon>
        <taxon>Aspergillus</taxon>
        <taxon>Aspergillus subgen. Nidulantes</taxon>
    </lineage>
</organism>
<dbReference type="AlphaFoldDB" id="Q5BD81"/>
<accession>Q5BD81</accession>
<dbReference type="GeneID" id="2874977"/>
<keyword evidence="2" id="KW-1185">Reference proteome</keyword>
<reference evidence="2" key="2">
    <citation type="journal article" date="2009" name="Fungal Genet. Biol.">
        <title>The 2008 update of the Aspergillus nidulans genome annotation: a community effort.</title>
        <authorList>
            <person name="Wortman J.R."/>
            <person name="Gilsenan J.M."/>
            <person name="Joardar V."/>
            <person name="Deegan J."/>
            <person name="Clutterbuck J."/>
            <person name="Andersen M.R."/>
            <person name="Archer D."/>
            <person name="Bencina M."/>
            <person name="Braus G."/>
            <person name="Coutinho P."/>
            <person name="von Dohren H."/>
            <person name="Doonan J."/>
            <person name="Driessen A.J."/>
            <person name="Durek P."/>
            <person name="Espeso E."/>
            <person name="Fekete E."/>
            <person name="Flipphi M."/>
            <person name="Estrada C.G."/>
            <person name="Geysens S."/>
            <person name="Goldman G."/>
            <person name="de Groot P.W."/>
            <person name="Hansen K."/>
            <person name="Harris S.D."/>
            <person name="Heinekamp T."/>
            <person name="Helmstaedt K."/>
            <person name="Henrissat B."/>
            <person name="Hofmann G."/>
            <person name="Homan T."/>
            <person name="Horio T."/>
            <person name="Horiuchi H."/>
            <person name="James S."/>
            <person name="Jones M."/>
            <person name="Karaffa L."/>
            <person name="Karanyi Z."/>
            <person name="Kato M."/>
            <person name="Keller N."/>
            <person name="Kelly D.E."/>
            <person name="Kiel J.A."/>
            <person name="Kim J.M."/>
            <person name="van der Klei I.J."/>
            <person name="Klis F.M."/>
            <person name="Kovalchuk A."/>
            <person name="Krasevec N."/>
            <person name="Kubicek C.P."/>
            <person name="Liu B."/>
            <person name="Maccabe A."/>
            <person name="Meyer V."/>
            <person name="Mirabito P."/>
            <person name="Miskei M."/>
            <person name="Mos M."/>
            <person name="Mullins J."/>
            <person name="Nelson D.R."/>
            <person name="Nielsen J."/>
            <person name="Oakley B.R."/>
            <person name="Osmani S.A."/>
            <person name="Pakula T."/>
            <person name="Paszewski A."/>
            <person name="Paulsen I."/>
            <person name="Pilsyk S."/>
            <person name="Pocsi I."/>
            <person name="Punt P.J."/>
            <person name="Ram A.F."/>
            <person name="Ren Q."/>
            <person name="Robellet X."/>
            <person name="Robson G."/>
            <person name="Seiboth B."/>
            <person name="van Solingen P."/>
            <person name="Specht T."/>
            <person name="Sun J."/>
            <person name="Taheri-Talesh N."/>
            <person name="Takeshita N."/>
            <person name="Ussery D."/>
            <person name="vanKuyk P.A."/>
            <person name="Visser H."/>
            <person name="van de Vondervoort P.J."/>
            <person name="de Vries R.P."/>
            <person name="Walton J."/>
            <person name="Xiang X."/>
            <person name="Xiong Y."/>
            <person name="Zeng A.P."/>
            <person name="Brandt B.W."/>
            <person name="Cornell M.J."/>
            <person name="van den Hondel C.A."/>
            <person name="Visser J."/>
            <person name="Oliver S.G."/>
            <person name="Turner G."/>
        </authorList>
    </citation>
    <scope>GENOME REANNOTATION</scope>
    <source>
        <strain evidence="2">FGSC A4 / ATCC 38163 / CBS 112.46 / NRRL 194 / M139</strain>
    </source>
</reference>